<keyword evidence="4" id="KW-1185">Reference proteome</keyword>
<dbReference type="GO" id="GO:0008080">
    <property type="term" value="F:N-acetyltransferase activity"/>
    <property type="evidence" value="ECO:0007669"/>
    <property type="project" value="InterPro"/>
</dbReference>
<proteinExistence type="predicted"/>
<dbReference type="AlphaFoldDB" id="T1JB23"/>
<organism evidence="3 4">
    <name type="scientific">Strigamia maritima</name>
    <name type="common">European centipede</name>
    <name type="synonym">Geophilus maritimus</name>
    <dbReference type="NCBI Taxonomy" id="126957"/>
    <lineage>
        <taxon>Eukaryota</taxon>
        <taxon>Metazoa</taxon>
        <taxon>Ecdysozoa</taxon>
        <taxon>Arthropoda</taxon>
        <taxon>Myriapoda</taxon>
        <taxon>Chilopoda</taxon>
        <taxon>Pleurostigmophora</taxon>
        <taxon>Geophilomorpha</taxon>
        <taxon>Linotaeniidae</taxon>
        <taxon>Strigamia</taxon>
    </lineage>
</organism>
<dbReference type="InterPro" id="IPR000182">
    <property type="entry name" value="GNAT_dom"/>
</dbReference>
<protein>
    <recommendedName>
        <fullName evidence="2">N-acetyltransferase domain-containing protein</fullName>
    </recommendedName>
</protein>
<sequence>TIYFVDQIKQNIPHRDFSGASLQYCGTAFFGVVALHDLNSQTQRKPLYPSIWAMLLHTTFDNLPSVKNNAHILNIICKCHVVLQLLIANIEKFINFVSAVAAAIQKLKIRRRCIVCAIVPEKAGLSLIKYNNWLSEWDFVSAQPLETYFLFCLFRFHSLEKSCDKLPCSLVLIDHTGPGLDEIIGHSRITPIHGHKQACLLESVLVEKEKRGKGFGKLIMKETEEFAKKLGINTVYLSTKDKQEFYKRIGYEFCEPLCVYGNNIKLPTKTVIKFKEISSVTDESVSKNPQSQIPQAPPLPESIHTNNNEPKKQANYSYI</sequence>
<feature type="compositionally biased region" description="Polar residues" evidence="1">
    <location>
        <begin position="283"/>
        <end position="294"/>
    </location>
</feature>
<dbReference type="GO" id="GO:1905502">
    <property type="term" value="F:acetyl-CoA binding"/>
    <property type="evidence" value="ECO:0007669"/>
    <property type="project" value="TreeGrafter"/>
</dbReference>
<evidence type="ECO:0000256" key="1">
    <source>
        <dbReference type="SAM" id="MobiDB-lite"/>
    </source>
</evidence>
<dbReference type="CDD" id="cd04301">
    <property type="entry name" value="NAT_SF"/>
    <property type="match status" value="1"/>
</dbReference>
<evidence type="ECO:0000313" key="3">
    <source>
        <dbReference type="EnsemblMetazoa" id="SMAR010954-PA"/>
    </source>
</evidence>
<feature type="compositionally biased region" description="Polar residues" evidence="1">
    <location>
        <begin position="303"/>
        <end position="319"/>
    </location>
</feature>
<dbReference type="STRING" id="126957.T1JB23"/>
<feature type="region of interest" description="Disordered" evidence="1">
    <location>
        <begin position="283"/>
        <end position="319"/>
    </location>
</feature>
<dbReference type="Pfam" id="PF00583">
    <property type="entry name" value="Acetyltransf_1"/>
    <property type="match status" value="1"/>
</dbReference>
<reference evidence="3" key="2">
    <citation type="submission" date="2015-02" db="UniProtKB">
        <authorList>
            <consortium name="EnsemblMetazoa"/>
        </authorList>
    </citation>
    <scope>IDENTIFICATION</scope>
</reference>
<dbReference type="Proteomes" id="UP000014500">
    <property type="component" value="Unassembled WGS sequence"/>
</dbReference>
<evidence type="ECO:0000313" key="4">
    <source>
        <dbReference type="Proteomes" id="UP000014500"/>
    </source>
</evidence>
<dbReference type="InterPro" id="IPR016181">
    <property type="entry name" value="Acyl_CoA_acyltransferase"/>
</dbReference>
<reference evidence="4" key="1">
    <citation type="submission" date="2011-05" db="EMBL/GenBank/DDBJ databases">
        <authorList>
            <person name="Richards S.R."/>
            <person name="Qu J."/>
            <person name="Jiang H."/>
            <person name="Jhangiani S.N."/>
            <person name="Agravi P."/>
            <person name="Goodspeed R."/>
            <person name="Gross S."/>
            <person name="Mandapat C."/>
            <person name="Jackson L."/>
            <person name="Mathew T."/>
            <person name="Pu L."/>
            <person name="Thornton R."/>
            <person name="Saada N."/>
            <person name="Wilczek-Boney K.B."/>
            <person name="Lee S."/>
            <person name="Kovar C."/>
            <person name="Wu Y."/>
            <person name="Scherer S.E."/>
            <person name="Worley K.C."/>
            <person name="Muzny D.M."/>
            <person name="Gibbs R."/>
        </authorList>
    </citation>
    <scope>NUCLEOTIDE SEQUENCE</scope>
    <source>
        <strain evidence="4">Brora</strain>
    </source>
</reference>
<dbReference type="InterPro" id="IPR039840">
    <property type="entry name" value="NAA80"/>
</dbReference>
<name>T1JB23_STRMM</name>
<dbReference type="HOGENOM" id="CLU_873134_0_0_1"/>
<dbReference type="EMBL" id="JH432008">
    <property type="status" value="NOT_ANNOTATED_CDS"/>
    <property type="molecule type" value="Genomic_DNA"/>
</dbReference>
<dbReference type="SUPFAM" id="SSF55729">
    <property type="entry name" value="Acyl-CoA N-acyltransferases (Nat)"/>
    <property type="match status" value="1"/>
</dbReference>
<dbReference type="PROSITE" id="PS51186">
    <property type="entry name" value="GNAT"/>
    <property type="match status" value="1"/>
</dbReference>
<accession>T1JB23</accession>
<dbReference type="GO" id="GO:0005737">
    <property type="term" value="C:cytoplasm"/>
    <property type="evidence" value="ECO:0007669"/>
    <property type="project" value="TreeGrafter"/>
</dbReference>
<evidence type="ECO:0000259" key="2">
    <source>
        <dbReference type="PROSITE" id="PS51186"/>
    </source>
</evidence>
<dbReference type="Gene3D" id="3.40.630.30">
    <property type="match status" value="1"/>
</dbReference>
<dbReference type="eggNOG" id="KOG3397">
    <property type="taxonomic scope" value="Eukaryota"/>
</dbReference>
<dbReference type="EnsemblMetazoa" id="SMAR010954-RA">
    <property type="protein sequence ID" value="SMAR010954-PA"/>
    <property type="gene ID" value="SMAR010954"/>
</dbReference>
<feature type="domain" description="N-acetyltransferase" evidence="2">
    <location>
        <begin position="181"/>
        <end position="278"/>
    </location>
</feature>
<dbReference type="PANTHER" id="PTHR13538:SF4">
    <property type="entry name" value="N-ALPHA-ACETYLTRANSFERASE 80"/>
    <property type="match status" value="1"/>
</dbReference>
<dbReference type="PANTHER" id="PTHR13538">
    <property type="entry name" value="N-ACETYLTRANSFERASE 6"/>
    <property type="match status" value="1"/>
</dbReference>